<name>A0A0W0TW63_9GAMM</name>
<feature type="active site" evidence="9">
    <location>
        <position position="117"/>
    </location>
</feature>
<dbReference type="Proteomes" id="UP000054785">
    <property type="component" value="Unassembled WGS sequence"/>
</dbReference>
<dbReference type="STRING" id="45065.Lgee_1168"/>
<dbReference type="UniPathway" id="UPA00665"/>
<dbReference type="NCBIfam" id="TIGR00077">
    <property type="entry name" value="lspA"/>
    <property type="match status" value="1"/>
</dbReference>
<sequence>MKKWPWLLLSLGILVLDQLSKYWVGLHFTPWVPYPVFSGFNITLAWNNGAAFSFLSGAGEWHRWFFVVFSLLMSVVFVIWLRRLPENAVLQPLAIALLLGGAAGNLIDRLFFGYVVDFLEVYYQNWHWPVFNIADSAIFVGAVLLMLDLLRNKTAT</sequence>
<dbReference type="PANTHER" id="PTHR33695:SF1">
    <property type="entry name" value="LIPOPROTEIN SIGNAL PEPTIDASE"/>
    <property type="match status" value="1"/>
</dbReference>
<keyword evidence="8 9" id="KW-0472">Membrane</keyword>
<dbReference type="Pfam" id="PF01252">
    <property type="entry name" value="Peptidase_A8"/>
    <property type="match status" value="1"/>
</dbReference>
<accession>A0A0W0TW63</accession>
<evidence type="ECO:0000256" key="3">
    <source>
        <dbReference type="ARBA" id="ARBA00022670"/>
    </source>
</evidence>
<evidence type="ECO:0000256" key="8">
    <source>
        <dbReference type="ARBA" id="ARBA00023136"/>
    </source>
</evidence>
<feature type="active site" evidence="9">
    <location>
        <position position="135"/>
    </location>
</feature>
<dbReference type="AlphaFoldDB" id="A0A0W0TW63"/>
<comment type="similarity">
    <text evidence="1 9 10">Belongs to the peptidase A8 family.</text>
</comment>
<keyword evidence="7 9" id="KW-1133">Transmembrane helix</keyword>
<evidence type="ECO:0000313" key="11">
    <source>
        <dbReference type="EMBL" id="KTC99676.1"/>
    </source>
</evidence>
<keyword evidence="3 9" id="KW-0645">Protease</keyword>
<dbReference type="RefSeq" id="WP_028387399.1">
    <property type="nucleotide sequence ID" value="NZ_CAAAHN010000007.1"/>
</dbReference>
<dbReference type="EMBL" id="LNYC01000044">
    <property type="protein sequence ID" value="KTC99676.1"/>
    <property type="molecule type" value="Genomic_DNA"/>
</dbReference>
<dbReference type="PRINTS" id="PR00781">
    <property type="entry name" value="LIPOSIGPTASE"/>
</dbReference>
<protein>
    <recommendedName>
        <fullName evidence="9">Lipoprotein signal peptidase</fullName>
        <ecNumber evidence="9">3.4.23.36</ecNumber>
    </recommendedName>
    <alternativeName>
        <fullName evidence="9">Prolipoprotein signal peptidase</fullName>
    </alternativeName>
    <alternativeName>
        <fullName evidence="9">Signal peptidase II</fullName>
        <shortName evidence="9">SPase II</shortName>
    </alternativeName>
</protein>
<dbReference type="OrthoDB" id="9810259at2"/>
<reference evidence="11 12" key="1">
    <citation type="submission" date="2015-11" db="EMBL/GenBank/DDBJ databases">
        <title>Genomic analysis of 38 Legionella species identifies large and diverse effector repertoires.</title>
        <authorList>
            <person name="Burstein D."/>
            <person name="Amaro F."/>
            <person name="Zusman T."/>
            <person name="Lifshitz Z."/>
            <person name="Cohen O."/>
            <person name="Gilbert J.A."/>
            <person name="Pupko T."/>
            <person name="Shuman H.A."/>
            <person name="Segal G."/>
        </authorList>
    </citation>
    <scope>NUCLEOTIDE SEQUENCE [LARGE SCALE GENOMIC DNA]</scope>
    <source>
        <strain evidence="11 12">ATCC 49504</strain>
    </source>
</reference>
<evidence type="ECO:0000256" key="1">
    <source>
        <dbReference type="ARBA" id="ARBA00006139"/>
    </source>
</evidence>
<comment type="pathway">
    <text evidence="9">Protein modification; lipoprotein biosynthesis (signal peptide cleavage).</text>
</comment>
<organism evidence="11 12">
    <name type="scientific">Legionella geestiana</name>
    <dbReference type="NCBI Taxonomy" id="45065"/>
    <lineage>
        <taxon>Bacteria</taxon>
        <taxon>Pseudomonadati</taxon>
        <taxon>Pseudomonadota</taxon>
        <taxon>Gammaproteobacteria</taxon>
        <taxon>Legionellales</taxon>
        <taxon>Legionellaceae</taxon>
        <taxon>Legionella</taxon>
    </lineage>
</organism>
<dbReference type="GO" id="GO:0006508">
    <property type="term" value="P:proteolysis"/>
    <property type="evidence" value="ECO:0007669"/>
    <property type="project" value="UniProtKB-KW"/>
</dbReference>
<keyword evidence="6 9" id="KW-0378">Hydrolase</keyword>
<dbReference type="InterPro" id="IPR001872">
    <property type="entry name" value="Peptidase_A8"/>
</dbReference>
<dbReference type="PANTHER" id="PTHR33695">
    <property type="entry name" value="LIPOPROTEIN SIGNAL PEPTIDASE"/>
    <property type="match status" value="1"/>
</dbReference>
<evidence type="ECO:0000256" key="10">
    <source>
        <dbReference type="RuleBase" id="RU004181"/>
    </source>
</evidence>
<proteinExistence type="inferred from homology"/>
<feature type="transmembrane region" description="Helical" evidence="9">
    <location>
        <begin position="93"/>
        <end position="116"/>
    </location>
</feature>
<keyword evidence="2 9" id="KW-1003">Cell membrane</keyword>
<evidence type="ECO:0000256" key="6">
    <source>
        <dbReference type="ARBA" id="ARBA00022801"/>
    </source>
</evidence>
<comment type="caution">
    <text evidence="9">Lacks conserved residue(s) required for the propagation of feature annotation.</text>
</comment>
<feature type="transmembrane region" description="Helical" evidence="9">
    <location>
        <begin position="61"/>
        <end position="81"/>
    </location>
</feature>
<evidence type="ECO:0000256" key="4">
    <source>
        <dbReference type="ARBA" id="ARBA00022692"/>
    </source>
</evidence>
<dbReference type="HAMAP" id="MF_00161">
    <property type="entry name" value="LspA"/>
    <property type="match status" value="1"/>
</dbReference>
<keyword evidence="12" id="KW-1185">Reference proteome</keyword>
<dbReference type="PATRIC" id="fig|45065.4.peg.1255"/>
<dbReference type="GO" id="GO:0004190">
    <property type="term" value="F:aspartic-type endopeptidase activity"/>
    <property type="evidence" value="ECO:0007669"/>
    <property type="project" value="UniProtKB-UniRule"/>
</dbReference>
<keyword evidence="4 9" id="KW-0812">Transmembrane</keyword>
<evidence type="ECO:0000256" key="7">
    <source>
        <dbReference type="ARBA" id="ARBA00022989"/>
    </source>
</evidence>
<dbReference type="EC" id="3.4.23.36" evidence="9"/>
<feature type="transmembrane region" description="Helical" evidence="9">
    <location>
        <begin position="128"/>
        <end position="150"/>
    </location>
</feature>
<evidence type="ECO:0000256" key="9">
    <source>
        <dbReference type="HAMAP-Rule" id="MF_00161"/>
    </source>
</evidence>
<comment type="function">
    <text evidence="9">This protein specifically catalyzes the removal of signal peptides from prolipoproteins.</text>
</comment>
<evidence type="ECO:0000256" key="2">
    <source>
        <dbReference type="ARBA" id="ARBA00022475"/>
    </source>
</evidence>
<gene>
    <name evidence="9 11" type="primary">lspA</name>
    <name evidence="11" type="ORF">Lgee_1168</name>
</gene>
<evidence type="ECO:0000313" key="12">
    <source>
        <dbReference type="Proteomes" id="UP000054785"/>
    </source>
</evidence>
<evidence type="ECO:0000256" key="5">
    <source>
        <dbReference type="ARBA" id="ARBA00022750"/>
    </source>
</evidence>
<keyword evidence="11" id="KW-0449">Lipoprotein</keyword>
<comment type="subcellular location">
    <subcellularLocation>
        <location evidence="9">Cell membrane</location>
        <topology evidence="9">Multi-pass membrane protein</topology>
    </subcellularLocation>
</comment>
<keyword evidence="5 9" id="KW-0064">Aspartyl protease</keyword>
<comment type="catalytic activity">
    <reaction evidence="9">
        <text>Release of signal peptides from bacterial membrane prolipoproteins. Hydrolyzes -Xaa-Yaa-Zaa-|-(S,diacylglyceryl)Cys-, in which Xaa is hydrophobic (preferably Leu), and Yaa (Ala or Ser) and Zaa (Gly or Ala) have small, neutral side chains.</text>
        <dbReference type="EC" id="3.4.23.36"/>
    </reaction>
</comment>
<dbReference type="GO" id="GO:0005886">
    <property type="term" value="C:plasma membrane"/>
    <property type="evidence" value="ECO:0007669"/>
    <property type="project" value="UniProtKB-SubCell"/>
</dbReference>
<comment type="caution">
    <text evidence="11">The sequence shown here is derived from an EMBL/GenBank/DDBJ whole genome shotgun (WGS) entry which is preliminary data.</text>
</comment>